<dbReference type="GO" id="GO:0009507">
    <property type="term" value="C:chloroplast"/>
    <property type="evidence" value="ECO:0007669"/>
    <property type="project" value="UniProtKB-SubCell"/>
</dbReference>
<dbReference type="PANTHER" id="PTHR10900">
    <property type="entry name" value="PERIOSTIN-RELATED"/>
    <property type="match status" value="1"/>
</dbReference>
<dbReference type="Proteomes" id="UP001190700">
    <property type="component" value="Unassembled WGS sequence"/>
</dbReference>
<gene>
    <name evidence="5" type="ORF">CYMTET_42825</name>
</gene>
<dbReference type="Pfam" id="PF02469">
    <property type="entry name" value="Fasciclin"/>
    <property type="match status" value="1"/>
</dbReference>
<dbReference type="EMBL" id="LGRX02028747">
    <property type="protein sequence ID" value="KAK3247687.1"/>
    <property type="molecule type" value="Genomic_DNA"/>
</dbReference>
<dbReference type="InterPro" id="IPR022796">
    <property type="entry name" value="Chloroa_b-bind"/>
</dbReference>
<comment type="caution">
    <text evidence="5">The sequence shown here is derived from an EMBL/GenBank/DDBJ whole genome shotgun (WGS) entry which is preliminary data.</text>
</comment>
<keyword evidence="3" id="KW-0934">Plastid</keyword>
<protein>
    <recommendedName>
        <fullName evidence="4">FAS1 domain-containing protein</fullName>
    </recommendedName>
</protein>
<organism evidence="5 6">
    <name type="scientific">Cymbomonas tetramitiformis</name>
    <dbReference type="NCBI Taxonomy" id="36881"/>
    <lineage>
        <taxon>Eukaryota</taxon>
        <taxon>Viridiplantae</taxon>
        <taxon>Chlorophyta</taxon>
        <taxon>Pyramimonadophyceae</taxon>
        <taxon>Pyramimonadales</taxon>
        <taxon>Pyramimonadaceae</taxon>
        <taxon>Cymbomonas</taxon>
    </lineage>
</organism>
<sequence>MHLQMVISARCPSIVTAGKSKPTSLPRSARHSRVLQANCAAFRHTAISTSNVGSFKALPRNLSCRAAEAEVEAEPDSDVEAEEAAPGQVLTAVAEQAAKNPDLTIFAELLAETKLTRSGEGPLTVLAPTNAAFEAFFEERQISKIQLLEFEGLPEILTYHMLEGSLAYDEFRDGTELCTVQGKPLDVSIVGYSDVKMNGAAVTKAEVAGDALFHQVDTVLVPPYVMWTKVMDPKEILSLEGWAPEVINGRIAMVGFLLAFFGELNTGDAFTTQLFSHFGEFLKCATLWTAASFAPSFQNRMGYCADPKTLATNSSWQAAIKGGPIPDYVEPYFTPDVELLNGRVAMVAIALMIVIETIKGSALF</sequence>
<keyword evidence="2" id="KW-0150">Chloroplast</keyword>
<dbReference type="SMART" id="SM00554">
    <property type="entry name" value="FAS1"/>
    <property type="match status" value="1"/>
</dbReference>
<dbReference type="SUPFAM" id="SSF103511">
    <property type="entry name" value="Chlorophyll a-b binding protein"/>
    <property type="match status" value="1"/>
</dbReference>
<name>A0AAE0F195_9CHLO</name>
<evidence type="ECO:0000256" key="1">
    <source>
        <dbReference type="ARBA" id="ARBA00004229"/>
    </source>
</evidence>
<comment type="subcellular location">
    <subcellularLocation>
        <location evidence="1">Plastid</location>
        <location evidence="1">Chloroplast</location>
    </subcellularLocation>
</comment>
<evidence type="ECO:0000313" key="5">
    <source>
        <dbReference type="EMBL" id="KAK3247687.1"/>
    </source>
</evidence>
<accession>A0AAE0F195</accession>
<dbReference type="SUPFAM" id="SSF82153">
    <property type="entry name" value="FAS1 domain"/>
    <property type="match status" value="1"/>
</dbReference>
<dbReference type="InterPro" id="IPR000782">
    <property type="entry name" value="FAS1_domain"/>
</dbReference>
<evidence type="ECO:0000259" key="4">
    <source>
        <dbReference type="PROSITE" id="PS50213"/>
    </source>
</evidence>
<dbReference type="Pfam" id="PF00504">
    <property type="entry name" value="Chloroa_b-bind"/>
    <property type="match status" value="1"/>
</dbReference>
<dbReference type="PANTHER" id="PTHR10900:SF77">
    <property type="entry name" value="FI19380P1"/>
    <property type="match status" value="1"/>
</dbReference>
<keyword evidence="6" id="KW-1185">Reference proteome</keyword>
<dbReference type="InterPro" id="IPR036378">
    <property type="entry name" value="FAS1_dom_sf"/>
</dbReference>
<dbReference type="AlphaFoldDB" id="A0AAE0F195"/>
<reference evidence="5 6" key="1">
    <citation type="journal article" date="2015" name="Genome Biol. Evol.">
        <title>Comparative Genomics of a Bacterivorous Green Alga Reveals Evolutionary Causalities and Consequences of Phago-Mixotrophic Mode of Nutrition.</title>
        <authorList>
            <person name="Burns J.A."/>
            <person name="Paasch A."/>
            <person name="Narechania A."/>
            <person name="Kim E."/>
        </authorList>
    </citation>
    <scope>NUCLEOTIDE SEQUENCE [LARGE SCALE GENOMIC DNA]</scope>
    <source>
        <strain evidence="5 6">PLY_AMNH</strain>
    </source>
</reference>
<dbReference type="Gene3D" id="2.30.180.10">
    <property type="entry name" value="FAS1 domain"/>
    <property type="match status" value="1"/>
</dbReference>
<evidence type="ECO:0000256" key="2">
    <source>
        <dbReference type="ARBA" id="ARBA00022528"/>
    </source>
</evidence>
<dbReference type="InterPro" id="IPR050904">
    <property type="entry name" value="Adhesion/Biosynth-related"/>
</dbReference>
<proteinExistence type="predicted"/>
<dbReference type="PROSITE" id="PS50213">
    <property type="entry name" value="FAS1"/>
    <property type="match status" value="1"/>
</dbReference>
<evidence type="ECO:0000256" key="3">
    <source>
        <dbReference type="ARBA" id="ARBA00022640"/>
    </source>
</evidence>
<feature type="domain" description="FAS1" evidence="4">
    <location>
        <begin position="90"/>
        <end position="220"/>
    </location>
</feature>
<evidence type="ECO:0000313" key="6">
    <source>
        <dbReference type="Proteomes" id="UP001190700"/>
    </source>
</evidence>